<dbReference type="Proteomes" id="UP000585474">
    <property type="component" value="Unassembled WGS sequence"/>
</dbReference>
<feature type="coiled-coil region" evidence="1">
    <location>
        <begin position="203"/>
        <end position="230"/>
    </location>
</feature>
<accession>A0A7J0GM07</accession>
<feature type="region of interest" description="Disordered" evidence="2">
    <location>
        <begin position="237"/>
        <end position="283"/>
    </location>
</feature>
<evidence type="ECO:0000256" key="2">
    <source>
        <dbReference type="SAM" id="MobiDB-lite"/>
    </source>
</evidence>
<dbReference type="EMBL" id="BJWL01000023">
    <property type="protein sequence ID" value="GFZ11833.1"/>
    <property type="molecule type" value="Genomic_DNA"/>
</dbReference>
<feature type="region of interest" description="Disordered" evidence="2">
    <location>
        <begin position="60"/>
        <end position="97"/>
    </location>
</feature>
<evidence type="ECO:0000313" key="4">
    <source>
        <dbReference type="Proteomes" id="UP000585474"/>
    </source>
</evidence>
<dbReference type="OrthoDB" id="446074at2759"/>
<keyword evidence="4" id="KW-1185">Reference proteome</keyword>
<name>A0A7J0GM07_9ERIC</name>
<gene>
    <name evidence="3" type="ORF">Acr_23g0002180</name>
</gene>
<feature type="compositionally biased region" description="Low complexity" evidence="2">
    <location>
        <begin position="60"/>
        <end position="71"/>
    </location>
</feature>
<evidence type="ECO:0000313" key="3">
    <source>
        <dbReference type="EMBL" id="GFZ11833.1"/>
    </source>
</evidence>
<organism evidence="3 4">
    <name type="scientific">Actinidia rufa</name>
    <dbReference type="NCBI Taxonomy" id="165716"/>
    <lineage>
        <taxon>Eukaryota</taxon>
        <taxon>Viridiplantae</taxon>
        <taxon>Streptophyta</taxon>
        <taxon>Embryophyta</taxon>
        <taxon>Tracheophyta</taxon>
        <taxon>Spermatophyta</taxon>
        <taxon>Magnoliopsida</taxon>
        <taxon>eudicotyledons</taxon>
        <taxon>Gunneridae</taxon>
        <taxon>Pentapetalae</taxon>
        <taxon>asterids</taxon>
        <taxon>Ericales</taxon>
        <taxon>Actinidiaceae</taxon>
        <taxon>Actinidia</taxon>
    </lineage>
</organism>
<dbReference type="AlphaFoldDB" id="A0A7J0GM07"/>
<protein>
    <submittedName>
        <fullName evidence="3">Mov34/MPN/PAD-1 family protein</fullName>
    </submittedName>
</protein>
<evidence type="ECO:0000256" key="1">
    <source>
        <dbReference type="SAM" id="Coils"/>
    </source>
</evidence>
<reference evidence="3 4" key="1">
    <citation type="submission" date="2019-07" db="EMBL/GenBank/DDBJ databases">
        <title>De Novo Assembly of kiwifruit Actinidia rufa.</title>
        <authorList>
            <person name="Sugita-Konishi S."/>
            <person name="Sato K."/>
            <person name="Mori E."/>
            <person name="Abe Y."/>
            <person name="Kisaki G."/>
            <person name="Hamano K."/>
            <person name="Suezawa K."/>
            <person name="Otani M."/>
            <person name="Fukuda T."/>
            <person name="Manabe T."/>
            <person name="Gomi K."/>
            <person name="Tabuchi M."/>
            <person name="Akimitsu K."/>
            <person name="Kataoka I."/>
        </authorList>
    </citation>
    <scope>NUCLEOTIDE SEQUENCE [LARGE SCALE GENOMIC DNA]</scope>
    <source>
        <strain evidence="4">cv. Fuchu</strain>
    </source>
</reference>
<proteinExistence type="predicted"/>
<dbReference type="Gene3D" id="3.40.140.10">
    <property type="entry name" value="Cytidine Deaminase, domain 2"/>
    <property type="match status" value="1"/>
</dbReference>
<sequence>MYQLLDSGFIGLIFSCFSEDAHKVGRIQVIAFQSLDGKQSQMLRAVPLSPVNRSAVIDLESSLSSSENTSTRLGSARTESLEQDTGDSRATAGAFKGGGRSSDLGGFFASADASYQGRERMGGNYRIDNLDNSVADIDPMDMSEMVQSMSGRKFLYMYCQLCLFSKLDCPLASFTDLQHVLYEEERTAYSQAILQNMSLSPAINALQNRLRENEIRLAMLTDETKILEAEAFKGDSSLVSPRNVPPHGLRGSASFGHRDLYGPPDSVGMRSVASPGSRSRKGS</sequence>
<keyword evidence="1" id="KW-0175">Coiled coil</keyword>
<comment type="caution">
    <text evidence="3">The sequence shown here is derived from an EMBL/GenBank/DDBJ whole genome shotgun (WGS) entry which is preliminary data.</text>
</comment>